<name>A0A7Z7BI93_9BURK</name>
<proteinExistence type="predicted"/>
<sequence>MSNYNILFDAEAAVQEIVPRVVERHRAKGILTWNRLHRLEEEVMSEVSSSGRFSKRLLEIIFAPAAVSYPNDDRLASFDGHDFVPVVFGPIEKAWHHVH</sequence>
<dbReference type="Pfam" id="PF10616">
    <property type="entry name" value="DUF2471"/>
    <property type="match status" value="1"/>
</dbReference>
<reference evidence="1" key="1">
    <citation type="submission" date="2016-10" db="EMBL/GenBank/DDBJ databases">
        <authorList>
            <person name="Varghese N."/>
            <person name="Submissions S."/>
        </authorList>
    </citation>
    <scope>NUCLEOTIDE SEQUENCE [LARGE SCALE GENOMIC DNA]</scope>
    <source>
        <strain evidence="1">YR281</strain>
    </source>
</reference>
<dbReference type="RefSeq" id="WP_091789777.1">
    <property type="nucleotide sequence ID" value="NZ_FNDI01000042.1"/>
</dbReference>
<accession>A0A7Z7BI93</accession>
<gene>
    <name evidence="1" type="ORF">SAMN04487926_1429</name>
</gene>
<dbReference type="Proteomes" id="UP000198900">
    <property type="component" value="Unassembled WGS sequence"/>
</dbReference>
<dbReference type="AlphaFoldDB" id="A0A7Z7BI93"/>
<comment type="caution">
    <text evidence="1">The sequence shown here is derived from an EMBL/GenBank/DDBJ whole genome shotgun (WGS) entry which is preliminary data.</text>
</comment>
<organism evidence="1 2">
    <name type="scientific">Paraburkholderia steynii</name>
    <dbReference type="NCBI Taxonomy" id="1245441"/>
    <lineage>
        <taxon>Bacteria</taxon>
        <taxon>Pseudomonadati</taxon>
        <taxon>Pseudomonadota</taxon>
        <taxon>Betaproteobacteria</taxon>
        <taxon>Burkholderiales</taxon>
        <taxon>Burkholderiaceae</taxon>
        <taxon>Paraburkholderia</taxon>
    </lineage>
</organism>
<keyword evidence="2" id="KW-1185">Reference proteome</keyword>
<evidence type="ECO:0000313" key="1">
    <source>
        <dbReference type="EMBL" id="SDJ30430.1"/>
    </source>
</evidence>
<dbReference type="InterPro" id="IPR018894">
    <property type="entry name" value="DUF2471"/>
</dbReference>
<evidence type="ECO:0000313" key="2">
    <source>
        <dbReference type="Proteomes" id="UP000198900"/>
    </source>
</evidence>
<dbReference type="EMBL" id="FNDI01000042">
    <property type="protein sequence ID" value="SDJ30430.1"/>
    <property type="molecule type" value="Genomic_DNA"/>
</dbReference>
<protein>
    <recommendedName>
        <fullName evidence="3">DUF2471 domain-containing protein</fullName>
    </recommendedName>
</protein>
<evidence type="ECO:0008006" key="3">
    <source>
        <dbReference type="Google" id="ProtNLM"/>
    </source>
</evidence>